<dbReference type="Pfam" id="PF01408">
    <property type="entry name" value="GFO_IDH_MocA"/>
    <property type="match status" value="1"/>
</dbReference>
<evidence type="ECO:0000313" key="3">
    <source>
        <dbReference type="Proteomes" id="UP000220611"/>
    </source>
</evidence>
<dbReference type="OrthoDB" id="9781966at2"/>
<dbReference type="SUPFAM" id="SSF55347">
    <property type="entry name" value="Glyceraldehyde-3-phosphate dehydrogenase-like, C-terminal domain"/>
    <property type="match status" value="1"/>
</dbReference>
<dbReference type="Gene3D" id="3.30.360.10">
    <property type="entry name" value="Dihydrodipicolinate Reductase, domain 2"/>
    <property type="match status" value="1"/>
</dbReference>
<keyword evidence="3" id="KW-1185">Reference proteome</keyword>
<feature type="domain" description="Gfo/Idh/MocA-like oxidoreductase N-terminal" evidence="1">
    <location>
        <begin position="16"/>
        <end position="135"/>
    </location>
</feature>
<dbReference type="EMBL" id="NOXF01000001">
    <property type="protein sequence ID" value="PEQ25766.1"/>
    <property type="molecule type" value="Genomic_DNA"/>
</dbReference>
<dbReference type="PANTHER" id="PTHR43249:SF1">
    <property type="entry name" value="D-GLUCOSIDE 3-DEHYDROGENASE"/>
    <property type="match status" value="1"/>
</dbReference>
<dbReference type="InterPro" id="IPR052515">
    <property type="entry name" value="Gfo/Idh/MocA_Oxidoreductase"/>
</dbReference>
<dbReference type="GO" id="GO:0000166">
    <property type="term" value="F:nucleotide binding"/>
    <property type="evidence" value="ECO:0007669"/>
    <property type="project" value="InterPro"/>
</dbReference>
<sequence>MDRFQLRRTCMKRYSVVQIGLGARGITHLKGFQNHQARIEIVGICDLQPERVEAVGNQFQIPQERWYRSAVEMLEKLQPDILSFCTLPDTRLELVQLAARTGVKAVCMEKPMATSLSEAKEMTEICKEHHIKAVVCHQHKYLKNFQILEKILKSGELGTIERINAECQPWLSQLGTHYMDYAIWANSGIGPVSVVGHVHGKGLLSDSHPSPDYFLGEAVMANGVRSTLQFGYFSKKFHSHAEDYQASVYPIDFWEDDRLTVYGSTGYAWAECSGSWGAFTAATNGSILSGKENGFRDELEHPIGQTKYTEDLIRWLDDDAQIHPCNIQQAFAGYEALEAMCISALEHRRVDLPMKLELGGDINERMRRELPEVLRKKLP</sequence>
<name>A0A855A8Z3_9FIRM</name>
<dbReference type="InterPro" id="IPR000683">
    <property type="entry name" value="Gfo/Idh/MocA-like_OxRdtase_N"/>
</dbReference>
<dbReference type="PANTHER" id="PTHR43249">
    <property type="entry name" value="UDP-N-ACETYL-2-AMINO-2-DEOXY-D-GLUCURONATE OXIDASE"/>
    <property type="match status" value="1"/>
</dbReference>
<reference evidence="2 3" key="1">
    <citation type="submission" date="2017-07" db="EMBL/GenBank/DDBJ databases">
        <title>Prevalence of linear plasmids in Cutibacterium (Propionibacterium) acnes isolates obtained from prostatic tissue.</title>
        <authorList>
            <person name="Davidsson S."/>
            <person name="Carlsson J."/>
            <person name="Molling P."/>
            <person name="Andren O."/>
            <person name="Andersson S.-O."/>
            <person name="Brzuszkiewicz E."/>
            <person name="Poehlein A."/>
            <person name="Al-Zeer M."/>
            <person name="Brinkmann V."/>
            <person name="Scavenius C."/>
            <person name="Nazipi S."/>
            <person name="Soderquist B."/>
            <person name="Bruggemann H."/>
        </authorList>
    </citation>
    <scope>NUCLEOTIDE SEQUENCE [LARGE SCALE GENOMIC DNA]</scope>
    <source>
        <strain evidence="2 3">DSM 753</strain>
    </source>
</reference>
<dbReference type="Gene3D" id="3.40.50.720">
    <property type="entry name" value="NAD(P)-binding Rossmann-like Domain"/>
    <property type="match status" value="1"/>
</dbReference>
<evidence type="ECO:0000259" key="1">
    <source>
        <dbReference type="Pfam" id="PF01408"/>
    </source>
</evidence>
<accession>A0A855A8Z3</accession>
<protein>
    <submittedName>
        <fullName evidence="2">Gfo/Idh/MocA family oxidoreductase</fullName>
    </submittedName>
</protein>
<dbReference type="InterPro" id="IPR036291">
    <property type="entry name" value="NAD(P)-bd_dom_sf"/>
</dbReference>
<dbReference type="SUPFAM" id="SSF51735">
    <property type="entry name" value="NAD(P)-binding Rossmann-fold domains"/>
    <property type="match status" value="1"/>
</dbReference>
<gene>
    <name evidence="2" type="ORF">CH238_01875</name>
</gene>
<evidence type="ECO:0000313" key="2">
    <source>
        <dbReference type="EMBL" id="PEQ25766.1"/>
    </source>
</evidence>
<dbReference type="AlphaFoldDB" id="A0A855A8Z3"/>
<comment type="caution">
    <text evidence="2">The sequence shown here is derived from an EMBL/GenBank/DDBJ whole genome shotgun (WGS) entry which is preliminary data.</text>
</comment>
<dbReference type="Proteomes" id="UP000220611">
    <property type="component" value="Unassembled WGS sequence"/>
</dbReference>
<organism evidence="2 3">
    <name type="scientific">[Clostridium] leptum DSM 753</name>
    <dbReference type="NCBI Taxonomy" id="428125"/>
    <lineage>
        <taxon>Bacteria</taxon>
        <taxon>Bacillati</taxon>
        <taxon>Bacillota</taxon>
        <taxon>Clostridia</taxon>
        <taxon>Eubacteriales</taxon>
        <taxon>Oscillospiraceae</taxon>
        <taxon>Oscillospiraceae incertae sedis</taxon>
    </lineage>
</organism>
<proteinExistence type="predicted"/>